<comment type="function">
    <text evidence="8">NDH-1 shuttles electrons from an unknown electron donor, via FMN and iron-sulfur (Fe-S) centers, to quinones in the respiratory and/or the photosynthetic chain. The immediate electron acceptor for the enzyme in this species is believed to be plastoquinone. Couples the redox reaction to proton translocation, and thus conserves the redox energy in a proton gradient. Cyanobacterial NDH-1 also plays a role in inorganic carbon-concentration.</text>
</comment>
<keyword evidence="7 8" id="KW-0472">Membrane</keyword>
<comment type="similarity">
    <text evidence="8">Belongs to the complex I NdhN subunit family.</text>
</comment>
<evidence type="ECO:0000256" key="5">
    <source>
        <dbReference type="ARBA" id="ARBA00022967"/>
    </source>
</evidence>
<comment type="caution">
    <text evidence="9">The sequence shown here is derived from an EMBL/GenBank/DDBJ whole genome shotgun (WGS) entry which is preliminary data.</text>
</comment>
<keyword evidence="6 8" id="KW-0520">NAD</keyword>
<dbReference type="InterPro" id="IPR020874">
    <property type="entry name" value="NAD(P)H-quinone_OxRdtase_su_N"/>
</dbReference>
<dbReference type="Pfam" id="PF11909">
    <property type="entry name" value="NdhN"/>
    <property type="match status" value="1"/>
</dbReference>
<keyword evidence="8" id="KW-0793">Thylakoid</keyword>
<keyword evidence="5 8" id="KW-1278">Translocase</keyword>
<dbReference type="HAMAP" id="MF_01353">
    <property type="entry name" value="NDH1_NDH1N"/>
    <property type="match status" value="1"/>
</dbReference>
<evidence type="ECO:0000256" key="1">
    <source>
        <dbReference type="ARBA" id="ARBA00022448"/>
    </source>
</evidence>
<proteinExistence type="inferred from homology"/>
<sequence>MPLLLSGQKFRTDLESFGCLAILSPLEGGAETRLLRRLRASGYQTQITSARGLGDPVVFLTQLHGIRPPHLGHQNVGRNGALGEVQQVIPQLNELLVEEKPLVLWLLEGQVLSKSELLAIHNLCQKEPRIKIVIEMGGARSIKWQPLNEFINKD</sequence>
<keyword evidence="1 8" id="KW-0813">Transport</keyword>
<evidence type="ECO:0000256" key="3">
    <source>
        <dbReference type="ARBA" id="ARBA00022857"/>
    </source>
</evidence>
<keyword evidence="2 8" id="KW-0874">Quinone</keyword>
<gene>
    <name evidence="8" type="primary">ndhN</name>
    <name evidence="9" type="ORF">EV03_0320</name>
</gene>
<reference evidence="10" key="1">
    <citation type="journal article" date="2014" name="Sci. Data">
        <title>Genomes of diverse isolates of the marine cyanobacterium Prochlorococcus.</title>
        <authorList>
            <person name="Biller S."/>
            <person name="Berube P."/>
            <person name="Thompson J."/>
            <person name="Kelly L."/>
            <person name="Roggensack S."/>
            <person name="Awad L."/>
            <person name="Roache-Johnson K."/>
            <person name="Ding H."/>
            <person name="Giovannoni S.J."/>
            <person name="Moore L.R."/>
            <person name="Chisholm S.W."/>
        </authorList>
    </citation>
    <scope>NUCLEOTIDE SEQUENCE [LARGE SCALE GENOMIC DNA]</scope>
    <source>
        <strain evidence="10">PAC1</strain>
    </source>
</reference>
<evidence type="ECO:0000313" key="9">
    <source>
        <dbReference type="EMBL" id="KGG22001.1"/>
    </source>
</evidence>
<evidence type="ECO:0000313" key="10">
    <source>
        <dbReference type="Proteomes" id="UP000030392"/>
    </source>
</evidence>
<evidence type="ECO:0000256" key="4">
    <source>
        <dbReference type="ARBA" id="ARBA00022957"/>
    </source>
</evidence>
<comment type="catalytic activity">
    <reaction evidence="8">
        <text>a plastoquinone + NADPH + (n+1) H(+)(in) = a plastoquinol + NADP(+) + n H(+)(out)</text>
        <dbReference type="Rhea" id="RHEA:42612"/>
        <dbReference type="Rhea" id="RHEA-COMP:9561"/>
        <dbReference type="Rhea" id="RHEA-COMP:9562"/>
        <dbReference type="ChEBI" id="CHEBI:15378"/>
        <dbReference type="ChEBI" id="CHEBI:17757"/>
        <dbReference type="ChEBI" id="CHEBI:57783"/>
        <dbReference type="ChEBI" id="CHEBI:58349"/>
        <dbReference type="ChEBI" id="CHEBI:62192"/>
    </reaction>
</comment>
<dbReference type="GO" id="GO:0031676">
    <property type="term" value="C:plasma membrane-derived thylakoid membrane"/>
    <property type="evidence" value="ECO:0007669"/>
    <property type="project" value="UniProtKB-SubCell"/>
</dbReference>
<comment type="catalytic activity">
    <reaction evidence="8">
        <text>a plastoquinone + NADH + (n+1) H(+)(in) = a plastoquinol + NAD(+) + n H(+)(out)</text>
        <dbReference type="Rhea" id="RHEA:42608"/>
        <dbReference type="Rhea" id="RHEA-COMP:9561"/>
        <dbReference type="Rhea" id="RHEA-COMP:9562"/>
        <dbReference type="ChEBI" id="CHEBI:15378"/>
        <dbReference type="ChEBI" id="CHEBI:17757"/>
        <dbReference type="ChEBI" id="CHEBI:57540"/>
        <dbReference type="ChEBI" id="CHEBI:57945"/>
        <dbReference type="ChEBI" id="CHEBI:62192"/>
    </reaction>
</comment>
<dbReference type="AlphaFoldDB" id="A0A0A2C6M0"/>
<comment type="subunit">
    <text evidence="8">NDH-1 can be composed of about 15 different subunits; different subcomplexes with different compositions have been identified which probably have different functions.</text>
</comment>
<name>A0A0A2C6M0_PROMR</name>
<evidence type="ECO:0000256" key="6">
    <source>
        <dbReference type="ARBA" id="ARBA00023027"/>
    </source>
</evidence>
<dbReference type="PANTHER" id="PTHR35515">
    <property type="entry name" value="NAD(P)H-QUINONE OXIDOREDUCTASE SUBUNIT N, CHLOROPLASTIC"/>
    <property type="match status" value="1"/>
</dbReference>
<protein>
    <recommendedName>
        <fullName evidence="8">NAD(P)H-quinone oxidoreductase subunit N</fullName>
        <ecNumber evidence="8">7.1.1.-</ecNumber>
    </recommendedName>
    <alternativeName>
        <fullName evidence="8">NAD(P)H dehydrogenase I subunit N</fullName>
        <shortName evidence="8">NDH-1 subunit N</shortName>
        <shortName evidence="8">NDH-N</shortName>
    </alternativeName>
</protein>
<dbReference type="EMBL" id="JNAX01000004">
    <property type="protein sequence ID" value="KGG22001.1"/>
    <property type="molecule type" value="Genomic_DNA"/>
</dbReference>
<comment type="subcellular location">
    <subcellularLocation>
        <location evidence="8">Cellular thylakoid membrane</location>
        <topology evidence="8">Peripheral membrane protein</topology>
        <orientation evidence="8">Cytoplasmic side</orientation>
    </subcellularLocation>
</comment>
<organism evidence="9 10">
    <name type="scientific">Prochlorococcus marinus str. PAC1</name>
    <dbReference type="NCBI Taxonomy" id="59924"/>
    <lineage>
        <taxon>Bacteria</taxon>
        <taxon>Bacillati</taxon>
        <taxon>Cyanobacteriota</taxon>
        <taxon>Cyanophyceae</taxon>
        <taxon>Synechococcales</taxon>
        <taxon>Prochlorococcaceae</taxon>
        <taxon>Prochlorococcus</taxon>
    </lineage>
</organism>
<evidence type="ECO:0000256" key="8">
    <source>
        <dbReference type="HAMAP-Rule" id="MF_01353"/>
    </source>
</evidence>
<dbReference type="PANTHER" id="PTHR35515:SF1">
    <property type="entry name" value="NAD(P)H-QUINONE OXIDOREDUCTASE SUBUNIT N, CHLOROPLASTIC"/>
    <property type="match status" value="1"/>
</dbReference>
<dbReference type="RefSeq" id="WP_036904547.1">
    <property type="nucleotide sequence ID" value="NZ_CP138967.1"/>
</dbReference>
<dbReference type="GO" id="GO:0016655">
    <property type="term" value="F:oxidoreductase activity, acting on NAD(P)H, quinone or similar compound as acceptor"/>
    <property type="evidence" value="ECO:0007669"/>
    <property type="project" value="UniProtKB-UniRule"/>
</dbReference>
<dbReference type="Proteomes" id="UP000030392">
    <property type="component" value="Unassembled WGS sequence"/>
</dbReference>
<keyword evidence="3 8" id="KW-0521">NADP</keyword>
<accession>A0A0A2C6M0</accession>
<evidence type="ECO:0000256" key="2">
    <source>
        <dbReference type="ARBA" id="ARBA00022719"/>
    </source>
</evidence>
<keyword evidence="4 8" id="KW-0618">Plastoquinone</keyword>
<evidence type="ECO:0000256" key="7">
    <source>
        <dbReference type="ARBA" id="ARBA00023136"/>
    </source>
</evidence>
<dbReference type="GO" id="GO:0048038">
    <property type="term" value="F:quinone binding"/>
    <property type="evidence" value="ECO:0007669"/>
    <property type="project" value="UniProtKB-KW"/>
</dbReference>
<dbReference type="EC" id="7.1.1.-" evidence="8"/>